<gene>
    <name evidence="2" type="ORF">CCM_07609</name>
</gene>
<dbReference type="VEuPathDB" id="FungiDB:CCM_07609"/>
<dbReference type="RefSeq" id="XP_006672813.1">
    <property type="nucleotide sequence ID" value="XM_006672750.1"/>
</dbReference>
<keyword evidence="1" id="KW-0732">Signal</keyword>
<accession>G3JQA7</accession>
<dbReference type="GeneID" id="18169620"/>
<evidence type="ECO:0000313" key="3">
    <source>
        <dbReference type="Proteomes" id="UP000001610"/>
    </source>
</evidence>
<evidence type="ECO:0000313" key="2">
    <source>
        <dbReference type="EMBL" id="EGX89358.1"/>
    </source>
</evidence>
<name>G3JQA7_CORMM</name>
<organism evidence="2 3">
    <name type="scientific">Cordyceps militaris (strain CM01)</name>
    <name type="common">Caterpillar fungus</name>
    <dbReference type="NCBI Taxonomy" id="983644"/>
    <lineage>
        <taxon>Eukaryota</taxon>
        <taxon>Fungi</taxon>
        <taxon>Dikarya</taxon>
        <taxon>Ascomycota</taxon>
        <taxon>Pezizomycotina</taxon>
        <taxon>Sordariomycetes</taxon>
        <taxon>Hypocreomycetidae</taxon>
        <taxon>Hypocreales</taxon>
        <taxon>Cordycipitaceae</taxon>
        <taxon>Cordyceps</taxon>
    </lineage>
</organism>
<protein>
    <submittedName>
        <fullName evidence="2">Uncharacterized protein</fullName>
    </submittedName>
</protein>
<feature type="chain" id="PRO_5003446423" evidence="1">
    <location>
        <begin position="18"/>
        <end position="59"/>
    </location>
</feature>
<dbReference type="InParanoid" id="G3JQA7"/>
<evidence type="ECO:0000256" key="1">
    <source>
        <dbReference type="SAM" id="SignalP"/>
    </source>
</evidence>
<feature type="signal peptide" evidence="1">
    <location>
        <begin position="1"/>
        <end position="17"/>
    </location>
</feature>
<dbReference type="Proteomes" id="UP000001610">
    <property type="component" value="Unassembled WGS sequence"/>
</dbReference>
<sequence length="59" mass="5900">MRITSVILALFASAAMAAPAPQFGGGGSICFDAGDCLFSKGGKKCIRDKAKPILGGILG</sequence>
<proteinExistence type="predicted"/>
<dbReference type="KEGG" id="cmt:CCM_07609"/>
<dbReference type="HOGENOM" id="CLU_2960666_0_0_1"/>
<dbReference type="EMBL" id="JH126404">
    <property type="protein sequence ID" value="EGX89358.1"/>
    <property type="molecule type" value="Genomic_DNA"/>
</dbReference>
<dbReference type="AlphaFoldDB" id="G3JQA7"/>
<keyword evidence="3" id="KW-1185">Reference proteome</keyword>
<reference evidence="2 3" key="1">
    <citation type="journal article" date="2011" name="Genome Biol.">
        <title>Genome sequence of the insect pathogenic fungus Cordyceps militaris, a valued traditional Chinese medicine.</title>
        <authorList>
            <person name="Zheng P."/>
            <person name="Xia Y."/>
            <person name="Xiao G."/>
            <person name="Xiong C."/>
            <person name="Hu X."/>
            <person name="Zhang S."/>
            <person name="Zheng H."/>
            <person name="Huang Y."/>
            <person name="Zhou Y."/>
            <person name="Wang S."/>
            <person name="Zhao G.P."/>
            <person name="Liu X."/>
            <person name="St Leger R.J."/>
            <person name="Wang C."/>
        </authorList>
    </citation>
    <scope>NUCLEOTIDE SEQUENCE [LARGE SCALE GENOMIC DNA]</scope>
    <source>
        <strain evidence="2 3">CM01</strain>
    </source>
</reference>